<keyword evidence="3" id="KW-1185">Reference proteome</keyword>
<feature type="region of interest" description="Disordered" evidence="1">
    <location>
        <begin position="1"/>
        <end position="42"/>
    </location>
</feature>
<dbReference type="STRING" id="983920.Y88_2777"/>
<dbReference type="Proteomes" id="UP000004728">
    <property type="component" value="Unassembled WGS sequence"/>
</dbReference>
<dbReference type="InParanoid" id="F1Z477"/>
<evidence type="ECO:0000313" key="2">
    <source>
        <dbReference type="EMBL" id="EGD60487.1"/>
    </source>
</evidence>
<gene>
    <name evidence="2" type="ORF">Y88_2777</name>
</gene>
<protein>
    <submittedName>
        <fullName evidence="2">Uncharacterized protein</fullName>
    </submittedName>
</protein>
<accession>F1Z477</accession>
<evidence type="ECO:0000313" key="3">
    <source>
        <dbReference type="Proteomes" id="UP000004728"/>
    </source>
</evidence>
<dbReference type="EMBL" id="AEWJ01000018">
    <property type="protein sequence ID" value="EGD60487.1"/>
    <property type="molecule type" value="Genomic_DNA"/>
</dbReference>
<name>F1Z477_9SPHN</name>
<comment type="caution">
    <text evidence="2">The sequence shown here is derived from an EMBL/GenBank/DDBJ whole genome shotgun (WGS) entry which is preliminary data.</text>
</comment>
<dbReference type="HOGENOM" id="CLU_3254887_0_0_5"/>
<reference evidence="2 3" key="1">
    <citation type="journal article" date="2012" name="J. Bacteriol.">
        <title>Draft Genome Sequence of Novosphingobium nitrogenifigens Y88T.</title>
        <authorList>
            <person name="Strabala T.J."/>
            <person name="Macdonald L."/>
            <person name="Liu V."/>
            <person name="Smit A.M."/>
        </authorList>
    </citation>
    <scope>NUCLEOTIDE SEQUENCE [LARGE SCALE GENOMIC DNA]</scope>
    <source>
        <strain evidence="2 3">DSM 19370</strain>
    </source>
</reference>
<dbReference type="AlphaFoldDB" id="F1Z477"/>
<sequence>MNGRGESAFQRGSGSTCPFLRPFHGTRAGLGRWRTGKEGISA</sequence>
<organism evidence="2 3">
    <name type="scientific">Novosphingobium nitrogenifigens DSM 19370</name>
    <dbReference type="NCBI Taxonomy" id="983920"/>
    <lineage>
        <taxon>Bacteria</taxon>
        <taxon>Pseudomonadati</taxon>
        <taxon>Pseudomonadota</taxon>
        <taxon>Alphaproteobacteria</taxon>
        <taxon>Sphingomonadales</taxon>
        <taxon>Sphingomonadaceae</taxon>
        <taxon>Novosphingobium</taxon>
    </lineage>
</organism>
<evidence type="ECO:0000256" key="1">
    <source>
        <dbReference type="SAM" id="MobiDB-lite"/>
    </source>
</evidence>
<proteinExistence type="predicted"/>